<proteinExistence type="predicted"/>
<evidence type="ECO:0000313" key="4">
    <source>
        <dbReference type="Proteomes" id="UP000018896"/>
    </source>
</evidence>
<dbReference type="OrthoDB" id="2731598at2"/>
<dbReference type="eggNOG" id="ENOG50338WB">
    <property type="taxonomic scope" value="Bacteria"/>
</dbReference>
<evidence type="ECO:0000256" key="1">
    <source>
        <dbReference type="SAM" id="Phobius"/>
    </source>
</evidence>
<sequence>MEKRLRQALQEQEVDPSPSLKGKVLNQIRQKQKKSKTAIIAGIILAFFIFPASAFAYQTFLADELYGSFDSLKNRFAGVTMETYFIINAKLSQAKGELNSEEYAIFKEQLKVITSSKVEWGDSYGNIDYDSIPGEDAKTIKEALIELQPFFDRLNGLKSSKEVLTEEEYLKYIEALMTYEKILVQSGINPSVRFEVEEVLPSLQEDLIAAQQFMQEVDERQR</sequence>
<dbReference type="InterPro" id="IPR038267">
    <property type="entry name" value="ECF_sigma_eff"/>
</dbReference>
<keyword evidence="1" id="KW-0812">Transmembrane</keyword>
<dbReference type="STRING" id="1236973.JCM9157_1026"/>
<organism evidence="3 4">
    <name type="scientific">Halalkalibacter akibai (strain ATCC 43226 / DSM 21942 / CIP 109018 / JCM 9157 / 1139)</name>
    <name type="common">Bacillus akibai</name>
    <dbReference type="NCBI Taxonomy" id="1236973"/>
    <lineage>
        <taxon>Bacteria</taxon>
        <taxon>Bacillati</taxon>
        <taxon>Bacillota</taxon>
        <taxon>Bacilli</taxon>
        <taxon>Bacillales</taxon>
        <taxon>Bacillaceae</taxon>
        <taxon>Halalkalibacter</taxon>
    </lineage>
</organism>
<keyword evidence="4" id="KW-1185">Reference proteome</keyword>
<evidence type="ECO:0000259" key="2">
    <source>
        <dbReference type="Pfam" id="PF12207"/>
    </source>
</evidence>
<keyword evidence="1" id="KW-0472">Membrane</keyword>
<dbReference type="EMBL" id="BAUV01000005">
    <property type="protein sequence ID" value="GAE33996.1"/>
    <property type="molecule type" value="Genomic_DNA"/>
</dbReference>
<feature type="transmembrane region" description="Helical" evidence="1">
    <location>
        <begin position="38"/>
        <end position="57"/>
    </location>
</feature>
<dbReference type="Gene3D" id="1.10.3950.10">
    <property type="entry name" value="putative ecf-type sigma factor negative effector from bacillus cereus"/>
    <property type="match status" value="1"/>
</dbReference>
<evidence type="ECO:0000313" key="3">
    <source>
        <dbReference type="EMBL" id="GAE33996.1"/>
    </source>
</evidence>
<feature type="domain" description="DUF3600" evidence="2">
    <location>
        <begin position="60"/>
        <end position="220"/>
    </location>
</feature>
<keyword evidence="1" id="KW-1133">Transmembrane helix</keyword>
<comment type="caution">
    <text evidence="3">The sequence shown here is derived from an EMBL/GenBank/DDBJ whole genome shotgun (WGS) entry which is preliminary data.</text>
</comment>
<dbReference type="Pfam" id="PF12207">
    <property type="entry name" value="DUF3600"/>
    <property type="match status" value="1"/>
</dbReference>
<dbReference type="AlphaFoldDB" id="W4QPK8"/>
<protein>
    <recommendedName>
        <fullName evidence="2">DUF3600 domain-containing protein</fullName>
    </recommendedName>
</protein>
<reference evidence="3 4" key="1">
    <citation type="journal article" date="2014" name="Genome Announc.">
        <title>Draft Genome Sequences of Three Alkaliphilic Bacillus Strains, Bacillus wakoensis JCM 9140T, Bacillus akibai JCM 9157T, and Bacillus hemicellulosilyticus JCM 9152T.</title>
        <authorList>
            <person name="Yuki M."/>
            <person name="Oshima K."/>
            <person name="Suda W."/>
            <person name="Oshida Y."/>
            <person name="Kitamura K."/>
            <person name="Iida T."/>
            <person name="Hattori M."/>
            <person name="Ohkuma M."/>
        </authorList>
    </citation>
    <scope>NUCLEOTIDE SEQUENCE [LARGE SCALE GENOMIC DNA]</scope>
    <source>
        <strain evidence="3 4">JCM 9157</strain>
    </source>
</reference>
<gene>
    <name evidence="3" type="ORF">JCM9157_1026</name>
</gene>
<dbReference type="Proteomes" id="UP000018896">
    <property type="component" value="Unassembled WGS sequence"/>
</dbReference>
<accession>W4QPK8</accession>
<dbReference type="RefSeq" id="WP_052012947.1">
    <property type="nucleotide sequence ID" value="NZ_BAUV01000005.1"/>
</dbReference>
<name>W4QPK8_HALA3</name>
<dbReference type="InterPro" id="IPR022019">
    <property type="entry name" value="DUF3600"/>
</dbReference>